<dbReference type="GO" id="GO:0008121">
    <property type="term" value="F:quinol-cytochrome-c reductase activity"/>
    <property type="evidence" value="ECO:0007669"/>
    <property type="project" value="TreeGrafter"/>
</dbReference>
<sequence length="302" mass="33734">MRNFKTLLILGLVNLYIGDSPQPSNIRCCLIIQIITGVTLAMHYTPSVDIDFISVEHIIRDHHFFIFVYLHIGRGLYYGLYKSPRTLVWAIGVIILIVIIATAFIGYVLPVSNATLNRFFSIHFVLPFIIAALAAIHLLTLHEHGSSNPLGVTANADRLPIAPYIIFKDLVTIFIFFLVLAIFVMYAPNLIGHSDNYIPANPIQTPVSIVPEWYLLPFYAILQSIPNKLLGVIAIFVSLLILLAILVMDMILVSDFVVLMYLGSQHVEQPYIIVVLVPVTSIIENTLIDLNDVGIESSKNII</sequence>
<dbReference type="SUPFAM" id="SSF81648">
    <property type="entry name" value="a domain/subunit of cytochrome bc1 complex (Ubiquinol-cytochrome c reductase)"/>
    <property type="match status" value="1"/>
</dbReference>
<evidence type="ECO:0000256" key="7">
    <source>
        <dbReference type="ARBA" id="ARBA00022723"/>
    </source>
</evidence>
<keyword evidence="6 14" id="KW-0812">Transmembrane</keyword>
<feature type="transmembrane region" description="Helical" evidence="14">
    <location>
        <begin position="161"/>
        <end position="187"/>
    </location>
</feature>
<dbReference type="Pfam" id="PF13631">
    <property type="entry name" value="Cytochrom_B_N_2"/>
    <property type="match status" value="1"/>
</dbReference>
<dbReference type="InterPro" id="IPR005798">
    <property type="entry name" value="Cyt_b/b6_C"/>
</dbReference>
<keyword evidence="13 14" id="KW-0472">Membrane</keyword>
<feature type="transmembrane region" description="Helical" evidence="14">
    <location>
        <begin position="229"/>
        <end position="251"/>
    </location>
</feature>
<feature type="domain" description="Cytochrome b/b6 N-terminal region profile" evidence="16">
    <location>
        <begin position="29"/>
        <end position="194"/>
    </location>
</feature>
<evidence type="ECO:0000256" key="11">
    <source>
        <dbReference type="ARBA" id="ARBA00023004"/>
    </source>
</evidence>
<evidence type="ECO:0000256" key="14">
    <source>
        <dbReference type="SAM" id="Phobius"/>
    </source>
</evidence>
<dbReference type="InterPro" id="IPR016174">
    <property type="entry name" value="Di-haem_cyt_TM"/>
</dbReference>
<dbReference type="AlphaFoldDB" id="A0AAV0BHE9"/>
<dbReference type="GO" id="GO:0005743">
    <property type="term" value="C:mitochondrial inner membrane"/>
    <property type="evidence" value="ECO:0007669"/>
    <property type="project" value="UniProtKB-SubCell"/>
</dbReference>
<evidence type="ECO:0000256" key="2">
    <source>
        <dbReference type="ARBA" id="ARBA00013531"/>
    </source>
</evidence>
<comment type="caution">
    <text evidence="18">The sequence shown here is derived from an EMBL/GenBank/DDBJ whole genome shotgun (WGS) entry which is preliminary data.</text>
</comment>
<keyword evidence="10 14" id="KW-1133">Transmembrane helix</keyword>
<dbReference type="CDD" id="cd00290">
    <property type="entry name" value="cytochrome_b_C"/>
    <property type="match status" value="1"/>
</dbReference>
<keyword evidence="7" id="KW-0479">Metal-binding</keyword>
<evidence type="ECO:0000256" key="1">
    <source>
        <dbReference type="ARBA" id="ARBA00004448"/>
    </source>
</evidence>
<keyword evidence="5" id="KW-0679">Respiratory chain</keyword>
<evidence type="ECO:0000256" key="15">
    <source>
        <dbReference type="SAM" id="SignalP"/>
    </source>
</evidence>
<feature type="chain" id="PRO_5043650756" description="Cytochrome b" evidence="15">
    <location>
        <begin position="19"/>
        <end position="302"/>
    </location>
</feature>
<protein>
    <recommendedName>
        <fullName evidence="2">Cytochrome b</fullName>
    </recommendedName>
</protein>
<dbReference type="GO" id="GO:0016491">
    <property type="term" value="F:oxidoreductase activity"/>
    <property type="evidence" value="ECO:0007669"/>
    <property type="project" value="UniProtKB-UniRule"/>
</dbReference>
<keyword evidence="9" id="KW-0249">Electron transport</keyword>
<keyword evidence="15" id="KW-0732">Signal</keyword>
<keyword evidence="8" id="KW-0999">Mitochondrion inner membrane</keyword>
<evidence type="ECO:0000256" key="6">
    <source>
        <dbReference type="ARBA" id="ARBA00022692"/>
    </source>
</evidence>
<keyword evidence="3" id="KW-0813">Transport</keyword>
<proteinExistence type="predicted"/>
<name>A0AAV0BHE9_PHAPC</name>
<keyword evidence="11" id="KW-0408">Iron</keyword>
<dbReference type="GO" id="GO:0046872">
    <property type="term" value="F:metal ion binding"/>
    <property type="evidence" value="ECO:0007669"/>
    <property type="project" value="UniProtKB-KW"/>
</dbReference>
<accession>A0AAV0BHE9</accession>
<feature type="transmembrane region" description="Helical" evidence="14">
    <location>
        <begin position="121"/>
        <end position="141"/>
    </location>
</feature>
<feature type="domain" description="Cytochrome b/b6 C-terminal region profile" evidence="17">
    <location>
        <begin position="151"/>
        <end position="302"/>
    </location>
</feature>
<evidence type="ECO:0000256" key="5">
    <source>
        <dbReference type="ARBA" id="ARBA00022660"/>
    </source>
</evidence>
<feature type="transmembrane region" description="Helical" evidence="14">
    <location>
        <begin position="87"/>
        <end position="109"/>
    </location>
</feature>
<dbReference type="PANTHER" id="PTHR19271:SF16">
    <property type="entry name" value="CYTOCHROME B"/>
    <property type="match status" value="1"/>
</dbReference>
<evidence type="ECO:0000313" key="18">
    <source>
        <dbReference type="EMBL" id="CAH7685367.1"/>
    </source>
</evidence>
<evidence type="ECO:0000313" key="19">
    <source>
        <dbReference type="Proteomes" id="UP001153365"/>
    </source>
</evidence>
<evidence type="ECO:0000256" key="12">
    <source>
        <dbReference type="ARBA" id="ARBA00023128"/>
    </source>
</evidence>
<evidence type="ECO:0000256" key="10">
    <source>
        <dbReference type="ARBA" id="ARBA00022989"/>
    </source>
</evidence>
<keyword evidence="12" id="KW-0496">Mitochondrion</keyword>
<dbReference type="InterPro" id="IPR036150">
    <property type="entry name" value="Cyt_b/b6_C_sf"/>
</dbReference>
<evidence type="ECO:0000256" key="8">
    <source>
        <dbReference type="ARBA" id="ARBA00022792"/>
    </source>
</evidence>
<dbReference type="Proteomes" id="UP001153365">
    <property type="component" value="Unassembled WGS sequence"/>
</dbReference>
<dbReference type="InterPro" id="IPR027387">
    <property type="entry name" value="Cytb/b6-like_sf"/>
</dbReference>
<feature type="signal peptide" evidence="15">
    <location>
        <begin position="1"/>
        <end position="18"/>
    </location>
</feature>
<evidence type="ECO:0000256" key="3">
    <source>
        <dbReference type="ARBA" id="ARBA00022448"/>
    </source>
</evidence>
<dbReference type="Gene3D" id="1.20.810.10">
    <property type="entry name" value="Cytochrome Bc1 Complex, Chain C"/>
    <property type="match status" value="2"/>
</dbReference>
<evidence type="ECO:0000256" key="9">
    <source>
        <dbReference type="ARBA" id="ARBA00022982"/>
    </source>
</evidence>
<dbReference type="EMBL" id="CALTRL010005721">
    <property type="protein sequence ID" value="CAH7685367.1"/>
    <property type="molecule type" value="Genomic_DNA"/>
</dbReference>
<comment type="subcellular location">
    <subcellularLocation>
        <location evidence="1">Mitochondrion inner membrane</location>
        <topology evidence="1">Multi-pass membrane protein</topology>
    </subcellularLocation>
</comment>
<dbReference type="PROSITE" id="PS51002">
    <property type="entry name" value="CYTB_NTER"/>
    <property type="match status" value="1"/>
</dbReference>
<dbReference type="PANTHER" id="PTHR19271">
    <property type="entry name" value="CYTOCHROME B"/>
    <property type="match status" value="1"/>
</dbReference>
<dbReference type="SUPFAM" id="SSF81342">
    <property type="entry name" value="Transmembrane di-heme cytochromes"/>
    <property type="match status" value="1"/>
</dbReference>
<organism evidence="18 19">
    <name type="scientific">Phakopsora pachyrhizi</name>
    <name type="common">Asian soybean rust disease fungus</name>
    <dbReference type="NCBI Taxonomy" id="170000"/>
    <lineage>
        <taxon>Eukaryota</taxon>
        <taxon>Fungi</taxon>
        <taxon>Dikarya</taxon>
        <taxon>Basidiomycota</taxon>
        <taxon>Pucciniomycotina</taxon>
        <taxon>Pucciniomycetes</taxon>
        <taxon>Pucciniales</taxon>
        <taxon>Phakopsoraceae</taxon>
        <taxon>Phakopsora</taxon>
    </lineage>
</organism>
<evidence type="ECO:0000256" key="13">
    <source>
        <dbReference type="ARBA" id="ARBA00023136"/>
    </source>
</evidence>
<dbReference type="Pfam" id="PF00033">
    <property type="entry name" value="Cytochrome_B"/>
    <property type="match status" value="1"/>
</dbReference>
<reference evidence="18" key="1">
    <citation type="submission" date="2022-06" db="EMBL/GenBank/DDBJ databases">
        <authorList>
            <consortium name="SYNGENTA / RWTH Aachen University"/>
        </authorList>
    </citation>
    <scope>NUCLEOTIDE SEQUENCE</scope>
</reference>
<evidence type="ECO:0000259" key="16">
    <source>
        <dbReference type="PROSITE" id="PS51002"/>
    </source>
</evidence>
<dbReference type="InterPro" id="IPR048260">
    <property type="entry name" value="Cytochrome_b_C_euk/bac"/>
</dbReference>
<dbReference type="GO" id="GO:0006122">
    <property type="term" value="P:mitochondrial electron transport, ubiquinol to cytochrome c"/>
    <property type="evidence" value="ECO:0007669"/>
    <property type="project" value="TreeGrafter"/>
</dbReference>
<evidence type="ECO:0000259" key="17">
    <source>
        <dbReference type="PROSITE" id="PS51003"/>
    </source>
</evidence>
<dbReference type="Pfam" id="PF00032">
    <property type="entry name" value="Cytochrom_B_C"/>
    <property type="match status" value="1"/>
</dbReference>
<keyword evidence="19" id="KW-1185">Reference proteome</keyword>
<gene>
    <name evidence="18" type="ORF">PPACK8108_LOCUS19881</name>
</gene>
<keyword evidence="4" id="KW-0349">Heme</keyword>
<evidence type="ECO:0000256" key="4">
    <source>
        <dbReference type="ARBA" id="ARBA00022617"/>
    </source>
</evidence>
<dbReference type="InterPro" id="IPR005797">
    <property type="entry name" value="Cyt_b/b6_N"/>
</dbReference>
<dbReference type="PROSITE" id="PS51003">
    <property type="entry name" value="CYTB_CTER"/>
    <property type="match status" value="1"/>
</dbReference>